<dbReference type="RefSeq" id="WP_172443224.1">
    <property type="nucleotide sequence ID" value="NZ_LT960612.1"/>
</dbReference>
<evidence type="ECO:0000259" key="2">
    <source>
        <dbReference type="Pfam" id="PF13505"/>
    </source>
</evidence>
<dbReference type="Gene3D" id="2.40.160.20">
    <property type="match status" value="1"/>
</dbReference>
<keyword evidence="4" id="KW-1185">Reference proteome</keyword>
<gene>
    <name evidence="3" type="ORF">VTAP4600_B1780</name>
</gene>
<organism evidence="3 4">
    <name type="scientific">Vibrio tapetis subsp. tapetis</name>
    <dbReference type="NCBI Taxonomy" id="1671868"/>
    <lineage>
        <taxon>Bacteria</taxon>
        <taxon>Pseudomonadati</taxon>
        <taxon>Pseudomonadota</taxon>
        <taxon>Gammaproteobacteria</taxon>
        <taxon>Vibrionales</taxon>
        <taxon>Vibrionaceae</taxon>
        <taxon>Vibrio</taxon>
    </lineage>
</organism>
<dbReference type="InterPro" id="IPR011250">
    <property type="entry name" value="OMP/PagP_B-barrel"/>
</dbReference>
<protein>
    <submittedName>
        <fullName evidence="3">Putative Surface antigen</fullName>
    </submittedName>
</protein>
<evidence type="ECO:0000313" key="4">
    <source>
        <dbReference type="Proteomes" id="UP000235828"/>
    </source>
</evidence>
<evidence type="ECO:0000256" key="1">
    <source>
        <dbReference type="ARBA" id="ARBA00022729"/>
    </source>
</evidence>
<keyword evidence="1" id="KW-0732">Signal</keyword>
<dbReference type="Proteomes" id="UP000235828">
    <property type="component" value="Chromosome B"/>
</dbReference>
<evidence type="ECO:0000313" key="3">
    <source>
        <dbReference type="EMBL" id="SON53391.1"/>
    </source>
</evidence>
<dbReference type="EMBL" id="LT960612">
    <property type="protein sequence ID" value="SON53391.1"/>
    <property type="molecule type" value="Genomic_DNA"/>
</dbReference>
<name>A0A2N8ZN98_9VIBR</name>
<accession>A0A2N8ZN98</accession>
<dbReference type="AlphaFoldDB" id="A0A2N8ZN98"/>
<dbReference type="SUPFAM" id="SSF56925">
    <property type="entry name" value="OMPA-like"/>
    <property type="match status" value="1"/>
</dbReference>
<dbReference type="Pfam" id="PF13505">
    <property type="entry name" value="OMP_b-brl"/>
    <property type="match status" value="1"/>
</dbReference>
<proteinExistence type="predicted"/>
<feature type="domain" description="Outer membrane protein beta-barrel" evidence="2">
    <location>
        <begin position="5"/>
        <end position="206"/>
    </location>
</feature>
<dbReference type="InterPro" id="IPR027385">
    <property type="entry name" value="Beta-barrel_OMP"/>
</dbReference>
<sequence length="206" mass="23025">MISSALLVSFSSHAESGQQEQKNQKERAFTIKFGGSKLKTDVTGDKNFELYGRSLAFDYTSESNKWTDNKNVYLGYLASLDVHYNSKKKADNQAVYQVEEVSSLIGSFAPKLSYMVTQQTALFAYAGVSYGALKEQDYKKTPGSLASERDAVTGWGYLWGFGARYELDNNFEFGAEFRSSHLNVDNDERSGKADLYGLFATAGYRF</sequence>
<reference evidence="3 4" key="1">
    <citation type="submission" date="2017-10" db="EMBL/GenBank/DDBJ databases">
        <authorList>
            <person name="Banno H."/>
            <person name="Chua N.-H."/>
        </authorList>
    </citation>
    <scope>NUCLEOTIDE SEQUENCE [LARGE SCALE GENOMIC DNA]</scope>
    <source>
        <strain evidence="3">Vibrio tapetis CECT4600</strain>
    </source>
</reference>
<dbReference type="KEGG" id="vta:B1780"/>